<evidence type="ECO:0000313" key="3">
    <source>
        <dbReference type="EnsemblFungi" id="MAPG_04854T0"/>
    </source>
</evidence>
<sequence>MVNLHHAVLASSALAAGPSYPVPALAPSDAAPLSHGPIGLSIEFFMWPSYMKNITPPLHCIKHFDDLFGQKMPIRVGGTTQDRATYDANFDGYVSYHVDHPHDAPMELVFGPKFFDLINEMGAPTTVGFNRGRNNRTNTFAAISELEKRALPFVDAIEIGNEPDVYLDLWNQPVATAPWDMEQEGKDAADWAEDFKNRWRSSLPILVAGGYAIPFPLRPGWPNLPYLITEAYNESVKAATKEYSGHMYAISNASANGLAIEMQHTRVVQDLALLPIKNALADGKPYIIGETGFHGHDNPVMDAQFGSAIQIVDKTLRALSLGVKCLYYHQGTINEAHFNWWLDNQVNTPFYGGYAAALAVAGGDQIIESDNGTDLYAQYVVYKAGRPFKVILVNTDFYSGSGARNVAQFTMTNLAVANVSAVRLTAPSSVTMTTLEQADASLEPSIGGQYFANDDCSIRGERQVEQFNVQGGQLTVDVGASEVVIVYLE</sequence>
<reference evidence="3" key="5">
    <citation type="submission" date="2015-06" db="UniProtKB">
        <authorList>
            <consortium name="EnsemblFungi"/>
        </authorList>
    </citation>
    <scope>IDENTIFICATION</scope>
    <source>
        <strain evidence="3">ATCC 64411</strain>
    </source>
</reference>
<proteinExistence type="predicted"/>
<dbReference type="AlphaFoldDB" id="A0A0C4DXU7"/>
<dbReference type="STRING" id="644358.A0A0C4DXU7"/>
<reference evidence="2" key="2">
    <citation type="submission" date="2010-05" db="EMBL/GenBank/DDBJ databases">
        <title>The Genome Sequence of Magnaporthe poae strain ATCC 64411.</title>
        <authorList>
            <consortium name="The Broad Institute Genome Sequencing Platform"/>
            <consortium name="Broad Institute Genome Sequencing Center for Infectious Disease"/>
            <person name="Ma L.-J."/>
            <person name="Dead R."/>
            <person name="Young S."/>
            <person name="Zeng Q."/>
            <person name="Koehrsen M."/>
            <person name="Alvarado L."/>
            <person name="Berlin A."/>
            <person name="Chapman S.B."/>
            <person name="Chen Z."/>
            <person name="Freedman E."/>
            <person name="Gellesch M."/>
            <person name="Goldberg J."/>
            <person name="Griggs A."/>
            <person name="Gujja S."/>
            <person name="Heilman E.R."/>
            <person name="Heiman D."/>
            <person name="Hepburn T."/>
            <person name="Howarth C."/>
            <person name="Jen D."/>
            <person name="Larson L."/>
            <person name="Mehta T."/>
            <person name="Neiman D."/>
            <person name="Pearson M."/>
            <person name="Roberts A."/>
            <person name="Saif S."/>
            <person name="Shea T."/>
            <person name="Shenoy N."/>
            <person name="Sisk P."/>
            <person name="Stolte C."/>
            <person name="Sykes S."/>
            <person name="Walk T."/>
            <person name="White J."/>
            <person name="Yandava C."/>
            <person name="Haas B."/>
            <person name="Nusbaum C."/>
            <person name="Birren B."/>
        </authorList>
    </citation>
    <scope>NUCLEOTIDE SEQUENCE</scope>
    <source>
        <strain evidence="2">ATCC 64411</strain>
    </source>
</reference>
<dbReference type="InterPro" id="IPR017853">
    <property type="entry name" value="GH"/>
</dbReference>
<evidence type="ECO:0000259" key="1">
    <source>
        <dbReference type="Pfam" id="PF16862"/>
    </source>
</evidence>
<dbReference type="Pfam" id="PF16862">
    <property type="entry name" value="Glyco_hydro_79C"/>
    <property type="match status" value="1"/>
</dbReference>
<evidence type="ECO:0000313" key="4">
    <source>
        <dbReference type="Proteomes" id="UP000011715"/>
    </source>
</evidence>
<dbReference type="PANTHER" id="PTHR36183">
    <property type="entry name" value="BETA-GLUCURONIDASE"/>
    <property type="match status" value="1"/>
</dbReference>
<reference evidence="3" key="4">
    <citation type="journal article" date="2015" name="G3 (Bethesda)">
        <title>Genome sequences of three phytopathogenic species of the Magnaporthaceae family of fungi.</title>
        <authorList>
            <person name="Okagaki L.H."/>
            <person name="Nunes C.C."/>
            <person name="Sailsbery J."/>
            <person name="Clay B."/>
            <person name="Brown D."/>
            <person name="John T."/>
            <person name="Oh Y."/>
            <person name="Young N."/>
            <person name="Fitzgerald M."/>
            <person name="Haas B.J."/>
            <person name="Zeng Q."/>
            <person name="Young S."/>
            <person name="Adiconis X."/>
            <person name="Fan L."/>
            <person name="Levin J.Z."/>
            <person name="Mitchell T.K."/>
            <person name="Okubara P.A."/>
            <person name="Farman M.L."/>
            <person name="Kohn L.M."/>
            <person name="Birren B."/>
            <person name="Ma L.-J."/>
            <person name="Dean R.A."/>
        </authorList>
    </citation>
    <scope>NUCLEOTIDE SEQUENCE</scope>
    <source>
        <strain evidence="3">ATCC 64411 / 73-15</strain>
    </source>
</reference>
<evidence type="ECO:0000313" key="2">
    <source>
        <dbReference type="EMBL" id="KLU85834.1"/>
    </source>
</evidence>
<dbReference type="Proteomes" id="UP000011715">
    <property type="component" value="Unassembled WGS sequence"/>
</dbReference>
<reference evidence="2" key="3">
    <citation type="submission" date="2011-03" db="EMBL/GenBank/DDBJ databases">
        <title>Annotation of Magnaporthe poae ATCC 64411.</title>
        <authorList>
            <person name="Ma L.-J."/>
            <person name="Dead R."/>
            <person name="Young S.K."/>
            <person name="Zeng Q."/>
            <person name="Gargeya S."/>
            <person name="Fitzgerald M."/>
            <person name="Haas B."/>
            <person name="Abouelleil A."/>
            <person name="Alvarado L."/>
            <person name="Arachchi H.M."/>
            <person name="Berlin A."/>
            <person name="Brown A."/>
            <person name="Chapman S.B."/>
            <person name="Chen Z."/>
            <person name="Dunbar C."/>
            <person name="Freedman E."/>
            <person name="Gearin G."/>
            <person name="Gellesch M."/>
            <person name="Goldberg J."/>
            <person name="Griggs A."/>
            <person name="Gujja S."/>
            <person name="Heiman D."/>
            <person name="Howarth C."/>
            <person name="Larson L."/>
            <person name="Lui A."/>
            <person name="MacDonald P.J.P."/>
            <person name="Mehta T."/>
            <person name="Montmayeur A."/>
            <person name="Murphy C."/>
            <person name="Neiman D."/>
            <person name="Pearson M."/>
            <person name="Priest M."/>
            <person name="Roberts A."/>
            <person name="Saif S."/>
            <person name="Shea T."/>
            <person name="Shenoy N."/>
            <person name="Sisk P."/>
            <person name="Stolte C."/>
            <person name="Sykes S."/>
            <person name="Yandava C."/>
            <person name="Wortman J."/>
            <person name="Nusbaum C."/>
            <person name="Birren B."/>
        </authorList>
    </citation>
    <scope>NUCLEOTIDE SEQUENCE</scope>
    <source>
        <strain evidence="2">ATCC 64411</strain>
    </source>
</reference>
<dbReference type="OMA" id="HQGTINQ"/>
<organism evidence="3 4">
    <name type="scientific">Magnaporthiopsis poae (strain ATCC 64411 / 73-15)</name>
    <name type="common">Kentucky bluegrass fungus</name>
    <name type="synonym">Magnaporthe poae</name>
    <dbReference type="NCBI Taxonomy" id="644358"/>
    <lineage>
        <taxon>Eukaryota</taxon>
        <taxon>Fungi</taxon>
        <taxon>Dikarya</taxon>
        <taxon>Ascomycota</taxon>
        <taxon>Pezizomycotina</taxon>
        <taxon>Sordariomycetes</taxon>
        <taxon>Sordariomycetidae</taxon>
        <taxon>Magnaporthales</taxon>
        <taxon>Magnaporthaceae</taxon>
        <taxon>Magnaporthiopsis</taxon>
    </lineage>
</organism>
<dbReference type="OrthoDB" id="2796951at2759"/>
<feature type="domain" description="Beta-glucuronidase C-terminal" evidence="1">
    <location>
        <begin position="378"/>
        <end position="485"/>
    </location>
</feature>
<dbReference type="EMBL" id="GL876969">
    <property type="protein sequence ID" value="KLU85834.1"/>
    <property type="molecule type" value="Genomic_DNA"/>
</dbReference>
<dbReference type="PANTHER" id="PTHR36183:SF3">
    <property type="entry name" value="BETA-GLUCURONIDASE C-TERMINAL DOMAIN-CONTAINING PROTEIN"/>
    <property type="match status" value="1"/>
</dbReference>
<dbReference type="InterPro" id="IPR031728">
    <property type="entry name" value="GlcAase_C"/>
</dbReference>
<name>A0A0C4DXU7_MAGP6</name>
<accession>A0A0C4DXU7</accession>
<dbReference type="SUPFAM" id="SSF51445">
    <property type="entry name" value="(Trans)glycosidases"/>
    <property type="match status" value="1"/>
</dbReference>
<dbReference type="Gene3D" id="3.20.20.80">
    <property type="entry name" value="Glycosidases"/>
    <property type="match status" value="1"/>
</dbReference>
<dbReference type="InterPro" id="IPR052974">
    <property type="entry name" value="GH79_Enzymes"/>
</dbReference>
<dbReference type="VEuPathDB" id="FungiDB:MAPG_04854"/>
<gene>
    <name evidence="2" type="ORF">MAPG_04854</name>
</gene>
<dbReference type="eggNOG" id="ENOG502R0IR">
    <property type="taxonomic scope" value="Eukaryota"/>
</dbReference>
<reference evidence="4" key="1">
    <citation type="submission" date="2010-05" db="EMBL/GenBank/DDBJ databases">
        <title>The genome sequence of Magnaporthe poae strain ATCC 64411.</title>
        <authorList>
            <person name="Ma L.-J."/>
            <person name="Dead R."/>
            <person name="Young S."/>
            <person name="Zeng Q."/>
            <person name="Koehrsen M."/>
            <person name="Alvarado L."/>
            <person name="Berlin A."/>
            <person name="Chapman S.B."/>
            <person name="Chen Z."/>
            <person name="Freedman E."/>
            <person name="Gellesch M."/>
            <person name="Goldberg J."/>
            <person name="Griggs A."/>
            <person name="Gujja S."/>
            <person name="Heilman E.R."/>
            <person name="Heiman D."/>
            <person name="Hepburn T."/>
            <person name="Howarth C."/>
            <person name="Jen D."/>
            <person name="Larson L."/>
            <person name="Mehta T."/>
            <person name="Neiman D."/>
            <person name="Pearson M."/>
            <person name="Roberts A."/>
            <person name="Saif S."/>
            <person name="Shea T."/>
            <person name="Shenoy N."/>
            <person name="Sisk P."/>
            <person name="Stolte C."/>
            <person name="Sykes S."/>
            <person name="Walk T."/>
            <person name="White J."/>
            <person name="Yandava C."/>
            <person name="Haas B."/>
            <person name="Nusbaum C."/>
            <person name="Birren B."/>
        </authorList>
    </citation>
    <scope>NUCLEOTIDE SEQUENCE [LARGE SCALE GENOMIC DNA]</scope>
    <source>
        <strain evidence="4">ATCC 64411 / 73-15</strain>
    </source>
</reference>
<keyword evidence="4" id="KW-1185">Reference proteome</keyword>
<protein>
    <recommendedName>
        <fullName evidence="1">Beta-glucuronidase C-terminal domain-containing protein</fullName>
    </recommendedName>
</protein>
<dbReference type="EMBL" id="ADBL01001137">
    <property type="status" value="NOT_ANNOTATED_CDS"/>
    <property type="molecule type" value="Genomic_DNA"/>
</dbReference>
<dbReference type="EnsemblFungi" id="MAPG_04854T0">
    <property type="protein sequence ID" value="MAPG_04854T0"/>
    <property type="gene ID" value="MAPG_04854"/>
</dbReference>